<dbReference type="Gene3D" id="3.40.50.150">
    <property type="entry name" value="Vaccinia Virus protein VP39"/>
    <property type="match status" value="1"/>
</dbReference>
<dbReference type="InterPro" id="IPR013216">
    <property type="entry name" value="Methyltransf_11"/>
</dbReference>
<sequence>MDFAGVERQEWRKGAVAAHYASHFARAAEQCVPAFVERVGGPCRALDLCCGHAIVARGLLDRGCQVTAADFSPAMLDLARERVPEANLVEADAMELPFADEEFDAITIGFGIPHVPDPVRVLRECARVLRPDGVLVYSVWHGPERESVLTAVFEAIMQFGDPGIALPPGPGAHDYAQPEIAVPSLAAAGFAAPEFQTVPSIWTLDEPDAPARLFEQGTARGGYLLRQQSDRARRAIRAAVARWVAGHCGEGPPWRVPIPAALVSARRL</sequence>
<dbReference type="Proteomes" id="UP001652503">
    <property type="component" value="Unassembled WGS sequence"/>
</dbReference>
<dbReference type="GO" id="GO:0032259">
    <property type="term" value="P:methylation"/>
    <property type="evidence" value="ECO:0007669"/>
    <property type="project" value="UniProtKB-KW"/>
</dbReference>
<protein>
    <submittedName>
        <fullName evidence="2">Methyltransferase domain-containing protein</fullName>
    </submittedName>
</protein>
<keyword evidence="2" id="KW-0489">Methyltransferase</keyword>
<dbReference type="PANTHER" id="PTHR43591">
    <property type="entry name" value="METHYLTRANSFERASE"/>
    <property type="match status" value="1"/>
</dbReference>
<evidence type="ECO:0000259" key="1">
    <source>
        <dbReference type="Pfam" id="PF08241"/>
    </source>
</evidence>
<name>A0ABT2YXR9_9RHOB</name>
<gene>
    <name evidence="2" type="ORF">OE647_02695</name>
</gene>
<evidence type="ECO:0000313" key="2">
    <source>
        <dbReference type="EMBL" id="MCV2863643.1"/>
    </source>
</evidence>
<dbReference type="RefSeq" id="WP_263720102.1">
    <property type="nucleotide sequence ID" value="NZ_JAOWLA010000002.1"/>
</dbReference>
<dbReference type="Pfam" id="PF08241">
    <property type="entry name" value="Methyltransf_11"/>
    <property type="match status" value="1"/>
</dbReference>
<keyword evidence="2" id="KW-0808">Transferase</keyword>
<dbReference type="GO" id="GO:0008168">
    <property type="term" value="F:methyltransferase activity"/>
    <property type="evidence" value="ECO:0007669"/>
    <property type="project" value="UniProtKB-KW"/>
</dbReference>
<dbReference type="EMBL" id="JAOWLA010000002">
    <property type="protein sequence ID" value="MCV2863643.1"/>
    <property type="molecule type" value="Genomic_DNA"/>
</dbReference>
<keyword evidence="3" id="KW-1185">Reference proteome</keyword>
<proteinExistence type="predicted"/>
<dbReference type="CDD" id="cd02440">
    <property type="entry name" value="AdoMet_MTases"/>
    <property type="match status" value="1"/>
</dbReference>
<organism evidence="2 3">
    <name type="scientific">Albidovulum sediminicola</name>
    <dbReference type="NCBI Taxonomy" id="2984331"/>
    <lineage>
        <taxon>Bacteria</taxon>
        <taxon>Pseudomonadati</taxon>
        <taxon>Pseudomonadota</taxon>
        <taxon>Alphaproteobacteria</taxon>
        <taxon>Rhodobacterales</taxon>
        <taxon>Paracoccaceae</taxon>
        <taxon>Albidovulum</taxon>
    </lineage>
</organism>
<dbReference type="SUPFAM" id="SSF53335">
    <property type="entry name" value="S-adenosyl-L-methionine-dependent methyltransferases"/>
    <property type="match status" value="1"/>
</dbReference>
<dbReference type="PANTHER" id="PTHR43591:SF24">
    <property type="entry name" value="2-METHOXY-6-POLYPRENYL-1,4-BENZOQUINOL METHYLASE, MITOCHONDRIAL"/>
    <property type="match status" value="1"/>
</dbReference>
<accession>A0ABT2YXR9</accession>
<evidence type="ECO:0000313" key="3">
    <source>
        <dbReference type="Proteomes" id="UP001652503"/>
    </source>
</evidence>
<feature type="domain" description="Methyltransferase type 11" evidence="1">
    <location>
        <begin position="46"/>
        <end position="136"/>
    </location>
</feature>
<comment type="caution">
    <text evidence="2">The sequence shown here is derived from an EMBL/GenBank/DDBJ whole genome shotgun (WGS) entry which is preliminary data.</text>
</comment>
<dbReference type="InterPro" id="IPR029063">
    <property type="entry name" value="SAM-dependent_MTases_sf"/>
</dbReference>
<reference evidence="2 3" key="1">
    <citation type="submission" date="2022-10" db="EMBL/GenBank/DDBJ databases">
        <title>Defluviimonas sp. nov., isolated from ocean surface water.</title>
        <authorList>
            <person name="He W."/>
            <person name="Wang L."/>
            <person name="Zhang D.-F."/>
        </authorList>
    </citation>
    <scope>NUCLEOTIDE SEQUENCE [LARGE SCALE GENOMIC DNA]</scope>
    <source>
        <strain evidence="2 3">WL0075</strain>
    </source>
</reference>